<comment type="caution">
    <text evidence="1">The sequence shown here is derived from an EMBL/GenBank/DDBJ whole genome shotgun (WGS) entry which is preliminary data.</text>
</comment>
<dbReference type="HOGENOM" id="CLU_095961_1_0_2"/>
<name>F3KJI1_9ARCH</name>
<dbReference type="STRING" id="886738.Nlim_0639"/>
<dbReference type="Pfam" id="PF03357">
    <property type="entry name" value="Snf7"/>
    <property type="match status" value="1"/>
</dbReference>
<protein>
    <submittedName>
        <fullName evidence="1">Conserved protein implicated in secretion</fullName>
    </submittedName>
</protein>
<dbReference type="GO" id="GO:0007034">
    <property type="term" value="P:vacuolar transport"/>
    <property type="evidence" value="ECO:0007669"/>
    <property type="project" value="InterPro"/>
</dbReference>
<proteinExistence type="predicted"/>
<organism evidence="1">
    <name type="scientific">Candidatus Nitrosarchaeum limnium SFB1</name>
    <dbReference type="NCBI Taxonomy" id="886738"/>
    <lineage>
        <taxon>Archaea</taxon>
        <taxon>Nitrososphaerota</taxon>
        <taxon>Nitrososphaeria</taxon>
        <taxon>Nitrosopumilales</taxon>
        <taxon>Nitrosopumilaceae</taxon>
        <taxon>Nitrosarchaeum</taxon>
    </lineage>
</organism>
<dbReference type="AlphaFoldDB" id="F3KJI1"/>
<gene>
    <name evidence="1" type="ORF">Nlim_0639</name>
</gene>
<dbReference type="Gene3D" id="6.10.140.1230">
    <property type="match status" value="1"/>
</dbReference>
<accession>F3KJI1</accession>
<dbReference type="InterPro" id="IPR005024">
    <property type="entry name" value="Snf7_fam"/>
</dbReference>
<reference evidence="1" key="1">
    <citation type="journal article" date="2011" name="PLoS ONE">
        <title>Genome of a low-salinity ammonia-oxidizing archaeon determined by single-cell and metagenomic analysis.</title>
        <authorList>
            <person name="Blainey P.C."/>
            <person name="Mosier A.C."/>
            <person name="Potanina A."/>
            <person name="Francis C.A."/>
            <person name="Quake S.R."/>
        </authorList>
    </citation>
    <scope>NUCLEOTIDE SEQUENCE [LARGE SCALE GENOMIC DNA]</scope>
    <source>
        <strain evidence="1">SFB1</strain>
    </source>
</reference>
<evidence type="ECO:0000313" key="1">
    <source>
        <dbReference type="EMBL" id="EGG42458.1"/>
    </source>
</evidence>
<dbReference type="PANTHER" id="PTHR10476">
    <property type="entry name" value="CHARGED MULTIVESICULAR BODY PROTEIN"/>
    <property type="match status" value="1"/>
</dbReference>
<dbReference type="Proteomes" id="UP000004348">
    <property type="component" value="Chromosome"/>
</dbReference>
<sequence>MTNWNNPQSKGISDHLRGLKKEAPLKPRIQSSLVQLNRTVSSLDYKVKTLNEKDAKLFNRIVMAKKSHDITTGKVLANELAELRKNKKILTTMKVSLEQVNLRLSTVSDLGDAMSSLGPIMATMNALKPALGKIMPEVSREFESLFGILNDSVSSSFEGSFGSDTVSNEETENILKEAAAVAGTRVGDKFPSIPTGISSSNSIGLQ</sequence>
<dbReference type="EMBL" id="AEGP01000029">
    <property type="protein sequence ID" value="EGG42458.1"/>
    <property type="molecule type" value="Genomic_DNA"/>
</dbReference>